<dbReference type="Proteomes" id="UP000789920">
    <property type="component" value="Unassembled WGS sequence"/>
</dbReference>
<sequence length="155" mass="18528">VDTSLARLFWQTPSQSRLYKQFHDTHNSKCEELFKSRWQQLVHDFFEYEKYLRRLYRSRHVWALVYIYSTFCAGMNSTQRVKSINGVLKAEIGARTTLIKLVESIEKQIENEAKCQRESEYRNQLLSNDYSKYTSGFIEDDYQESRVLLSSMLKL</sequence>
<proteinExistence type="predicted"/>
<dbReference type="EMBL" id="CAJVQC010097917">
    <property type="protein sequence ID" value="CAG8829791.1"/>
    <property type="molecule type" value="Genomic_DNA"/>
</dbReference>
<feature type="non-terminal residue" evidence="1">
    <location>
        <position position="1"/>
    </location>
</feature>
<comment type="caution">
    <text evidence="1">The sequence shown here is derived from an EMBL/GenBank/DDBJ whole genome shotgun (WGS) entry which is preliminary data.</text>
</comment>
<name>A0ACA9S882_9GLOM</name>
<feature type="non-terminal residue" evidence="1">
    <location>
        <position position="155"/>
    </location>
</feature>
<evidence type="ECO:0000313" key="1">
    <source>
        <dbReference type="EMBL" id="CAG8829791.1"/>
    </source>
</evidence>
<reference evidence="1" key="1">
    <citation type="submission" date="2021-06" db="EMBL/GenBank/DDBJ databases">
        <authorList>
            <person name="Kallberg Y."/>
            <person name="Tangrot J."/>
            <person name="Rosling A."/>
        </authorList>
    </citation>
    <scope>NUCLEOTIDE SEQUENCE</scope>
    <source>
        <strain evidence="1">MA461A</strain>
    </source>
</reference>
<evidence type="ECO:0000313" key="2">
    <source>
        <dbReference type="Proteomes" id="UP000789920"/>
    </source>
</evidence>
<accession>A0ACA9S882</accession>
<gene>
    <name evidence="1" type="ORF">RPERSI_LOCUS27594</name>
</gene>
<protein>
    <submittedName>
        <fullName evidence="1">4329_t:CDS:1</fullName>
    </submittedName>
</protein>
<organism evidence="1 2">
    <name type="scientific">Racocetra persica</name>
    <dbReference type="NCBI Taxonomy" id="160502"/>
    <lineage>
        <taxon>Eukaryota</taxon>
        <taxon>Fungi</taxon>
        <taxon>Fungi incertae sedis</taxon>
        <taxon>Mucoromycota</taxon>
        <taxon>Glomeromycotina</taxon>
        <taxon>Glomeromycetes</taxon>
        <taxon>Diversisporales</taxon>
        <taxon>Gigasporaceae</taxon>
        <taxon>Racocetra</taxon>
    </lineage>
</organism>
<keyword evidence="2" id="KW-1185">Reference proteome</keyword>